<evidence type="ECO:0000313" key="2">
    <source>
        <dbReference type="Proteomes" id="UP001379533"/>
    </source>
</evidence>
<gene>
    <name evidence="1" type="ORF">LZC95_14910</name>
</gene>
<organism evidence="1 2">
    <name type="scientific">Pendulispora brunnea</name>
    <dbReference type="NCBI Taxonomy" id="2905690"/>
    <lineage>
        <taxon>Bacteria</taxon>
        <taxon>Pseudomonadati</taxon>
        <taxon>Myxococcota</taxon>
        <taxon>Myxococcia</taxon>
        <taxon>Myxococcales</taxon>
        <taxon>Sorangiineae</taxon>
        <taxon>Pendulisporaceae</taxon>
        <taxon>Pendulispora</taxon>
    </lineage>
</organism>
<reference evidence="1 2" key="1">
    <citation type="submission" date="2021-12" db="EMBL/GenBank/DDBJ databases">
        <title>Discovery of the Pendulisporaceae a myxobacterial family with distinct sporulation behavior and unique specialized metabolism.</title>
        <authorList>
            <person name="Garcia R."/>
            <person name="Popoff A."/>
            <person name="Bader C.D."/>
            <person name="Loehr J."/>
            <person name="Walesch S."/>
            <person name="Walt C."/>
            <person name="Boldt J."/>
            <person name="Bunk B."/>
            <person name="Haeckl F.J.F.P.J."/>
            <person name="Gunesch A.P."/>
            <person name="Birkelbach J."/>
            <person name="Nuebel U."/>
            <person name="Pietschmann T."/>
            <person name="Bach T."/>
            <person name="Mueller R."/>
        </authorList>
    </citation>
    <scope>NUCLEOTIDE SEQUENCE [LARGE SCALE GENOMIC DNA]</scope>
    <source>
        <strain evidence="1 2">MSr12523</strain>
    </source>
</reference>
<dbReference type="EMBL" id="CP089982">
    <property type="protein sequence ID" value="WXA98120.1"/>
    <property type="molecule type" value="Genomic_DNA"/>
</dbReference>
<name>A0ABZ2KM14_9BACT</name>
<evidence type="ECO:0000313" key="1">
    <source>
        <dbReference type="EMBL" id="WXA98120.1"/>
    </source>
</evidence>
<proteinExistence type="predicted"/>
<accession>A0ABZ2KM14</accession>
<dbReference type="RefSeq" id="WP_394848732.1">
    <property type="nucleotide sequence ID" value="NZ_CP089982.1"/>
</dbReference>
<sequence>MGSFVRDPAHWLYKFSPDQWIAASLHEVRAAEAAFKMHNSRAGLAGAKRAAGMALNAALILEPNASWGRTYLDHLMALSRDATVPEAVRAACLVLLETPLPGGHVVALRTARSNERALEAARDVMAHAYAVVKRHAARAANEPGEPEKE</sequence>
<keyword evidence="2" id="KW-1185">Reference proteome</keyword>
<protein>
    <submittedName>
        <fullName evidence="1">Uncharacterized protein</fullName>
    </submittedName>
</protein>
<dbReference type="Proteomes" id="UP001379533">
    <property type="component" value="Chromosome"/>
</dbReference>